<accession>B5GQX5</accession>
<geneLocation type="plasmid" evidence="2">
    <name>pSCL2</name>
</geneLocation>
<dbReference type="EMBL" id="AY392416">
    <property type="protein sequence ID" value="AAQ93564.1"/>
    <property type="molecule type" value="Genomic_DNA"/>
</dbReference>
<accession>Q6TMQ9</accession>
<feature type="compositionally biased region" description="Basic residues" evidence="1">
    <location>
        <begin position="31"/>
        <end position="48"/>
    </location>
</feature>
<organism evidence="2">
    <name type="scientific">Streptomyces clavuligerus</name>
    <dbReference type="NCBI Taxonomy" id="1901"/>
    <lineage>
        <taxon>Bacteria</taxon>
        <taxon>Bacillati</taxon>
        <taxon>Actinomycetota</taxon>
        <taxon>Actinomycetes</taxon>
        <taxon>Kitasatosporales</taxon>
        <taxon>Streptomycetaceae</taxon>
        <taxon>Streptomyces</taxon>
    </lineage>
</organism>
<name>Q6TMQ9_STRCL</name>
<evidence type="ECO:0000313" key="2">
    <source>
        <dbReference type="EMBL" id="AAQ93564.1"/>
    </source>
</evidence>
<evidence type="ECO:0000256" key="1">
    <source>
        <dbReference type="SAM" id="MobiDB-lite"/>
    </source>
</evidence>
<feature type="compositionally biased region" description="Low complexity" evidence="1">
    <location>
        <begin position="17"/>
        <end position="30"/>
    </location>
</feature>
<reference evidence="2" key="1">
    <citation type="submission" date="2003-09" db="EMBL/GenBank/DDBJ databases">
        <title>Characterization of pSCL2, a giant linear plasmid in Streptomyces clavuligerus.</title>
        <authorList>
            <person name="Wu W."/>
            <person name="Roy K.L."/>
        </authorList>
    </citation>
    <scope>NUCLEOTIDE SEQUENCE</scope>
    <source>
        <plasmid evidence="2">pSCL2</plasmid>
    </source>
</reference>
<protein>
    <submittedName>
        <fullName evidence="2">Putative Tra3-like protein</fullName>
    </submittedName>
</protein>
<gene>
    <name evidence="2" type="ORF">pSCL2.6.A8.10</name>
</gene>
<feature type="region of interest" description="Disordered" evidence="1">
    <location>
        <begin position="82"/>
        <end position="107"/>
    </location>
</feature>
<feature type="region of interest" description="Disordered" evidence="1">
    <location>
        <begin position="1"/>
        <end position="54"/>
    </location>
</feature>
<proteinExistence type="predicted"/>
<keyword evidence="2" id="KW-0614">Plasmid</keyword>
<sequence length="159" mass="17323">MPYATDGAHGRTRQALVAAPEAARKNAAAPRKPKRRTTTVVRRYRPARRTPPNGYCRAIEAHRHAARTSRVDPAVAEAVERQTKATRTLSRRAFPEPDAVADEEPAPIDQARVQRRRQAAATEAAALRRARAEGAGLVVRETVPRSRLGTAQRAAGPPS</sequence>
<dbReference type="AlphaFoldDB" id="Q6TMQ9"/>